<sequence>MQVVNHGVPQQLLQDMEAVCDEFYDLPAAAKAHLYSEDRQKPNRLFSGTTYETGGHKYWMDCLRLAFSFPVGDSTAGWPDKPQRLREVFEKFAVLTRGVGMELLRLLCEALGLRPDYFDGDLSGGDVILSINRYPPCPNPSAALGLPPHCDRNLITLLHTGPVHGLEVVTNGMLKSVEHRVTTNAALARTSRAIFIQPKEDCLVGPAEEFVGEDNPPCYRTVTFGDFRRKHSVVKLGSSLNLTTNLKDIQKDIR</sequence>
<feature type="domain" description="Isopenicillin N synthase-like Fe(2+) 2OG dioxygenase" evidence="5">
    <location>
        <begin position="128"/>
        <end position="168"/>
    </location>
</feature>
<gene>
    <name evidence="7" type="ORF">PVAP13_6NG093100</name>
</gene>
<dbReference type="EMBL" id="CM029048">
    <property type="protein sequence ID" value="KAG2577366.1"/>
    <property type="molecule type" value="Genomic_DNA"/>
</dbReference>
<feature type="domain" description="Non-haem dioxygenase N-terminal" evidence="6">
    <location>
        <begin position="2"/>
        <end position="76"/>
    </location>
</feature>
<dbReference type="InterPro" id="IPR044861">
    <property type="entry name" value="IPNS-like_FE2OG_OXY"/>
</dbReference>
<dbReference type="GO" id="GO:0016491">
    <property type="term" value="F:oxidoreductase activity"/>
    <property type="evidence" value="ECO:0007669"/>
    <property type="project" value="UniProtKB-KW"/>
</dbReference>
<dbReference type="PANTHER" id="PTHR47990">
    <property type="entry name" value="2-OXOGLUTARATE (2OG) AND FE(II)-DEPENDENT OXYGENASE SUPERFAMILY PROTEIN-RELATED"/>
    <property type="match status" value="1"/>
</dbReference>
<dbReference type="GO" id="GO:0046872">
    <property type="term" value="F:metal ion binding"/>
    <property type="evidence" value="ECO:0007669"/>
    <property type="project" value="UniProtKB-KW"/>
</dbReference>
<reference evidence="7" key="1">
    <citation type="submission" date="2020-05" db="EMBL/GenBank/DDBJ databases">
        <title>WGS assembly of Panicum virgatum.</title>
        <authorList>
            <person name="Lovell J.T."/>
            <person name="Jenkins J."/>
            <person name="Shu S."/>
            <person name="Juenger T.E."/>
            <person name="Schmutz J."/>
        </authorList>
    </citation>
    <scope>NUCLEOTIDE SEQUENCE</scope>
    <source>
        <strain evidence="7">AP13</strain>
    </source>
</reference>
<keyword evidence="3" id="KW-0560">Oxidoreductase</keyword>
<evidence type="ECO:0000259" key="6">
    <source>
        <dbReference type="Pfam" id="PF14226"/>
    </source>
</evidence>
<evidence type="ECO:0000313" key="7">
    <source>
        <dbReference type="EMBL" id="KAG2577366.1"/>
    </source>
</evidence>
<dbReference type="SUPFAM" id="SSF51197">
    <property type="entry name" value="Clavaminate synthase-like"/>
    <property type="match status" value="1"/>
</dbReference>
<evidence type="ECO:0000256" key="4">
    <source>
        <dbReference type="ARBA" id="ARBA00023004"/>
    </source>
</evidence>
<dbReference type="Proteomes" id="UP000823388">
    <property type="component" value="Chromosome 6N"/>
</dbReference>
<evidence type="ECO:0000259" key="5">
    <source>
        <dbReference type="Pfam" id="PF03171"/>
    </source>
</evidence>
<organism evidence="7 8">
    <name type="scientific">Panicum virgatum</name>
    <name type="common">Blackwell switchgrass</name>
    <dbReference type="NCBI Taxonomy" id="38727"/>
    <lineage>
        <taxon>Eukaryota</taxon>
        <taxon>Viridiplantae</taxon>
        <taxon>Streptophyta</taxon>
        <taxon>Embryophyta</taxon>
        <taxon>Tracheophyta</taxon>
        <taxon>Spermatophyta</taxon>
        <taxon>Magnoliopsida</taxon>
        <taxon>Liliopsida</taxon>
        <taxon>Poales</taxon>
        <taxon>Poaceae</taxon>
        <taxon>PACMAD clade</taxon>
        <taxon>Panicoideae</taxon>
        <taxon>Panicodae</taxon>
        <taxon>Paniceae</taxon>
        <taxon>Panicinae</taxon>
        <taxon>Panicum</taxon>
        <taxon>Panicum sect. Hiantes</taxon>
    </lineage>
</organism>
<keyword evidence="8" id="KW-1185">Reference proteome</keyword>
<dbReference type="InterPro" id="IPR026992">
    <property type="entry name" value="DIOX_N"/>
</dbReference>
<evidence type="ECO:0000256" key="2">
    <source>
        <dbReference type="ARBA" id="ARBA00022723"/>
    </source>
</evidence>
<dbReference type="Pfam" id="PF03171">
    <property type="entry name" value="2OG-FeII_Oxy"/>
    <property type="match status" value="1"/>
</dbReference>
<comment type="caution">
    <text evidence="7">The sequence shown here is derived from an EMBL/GenBank/DDBJ whole genome shotgun (WGS) entry which is preliminary data.</text>
</comment>
<keyword evidence="2" id="KW-0479">Metal-binding</keyword>
<dbReference type="InterPro" id="IPR027443">
    <property type="entry name" value="IPNS-like_sf"/>
</dbReference>
<comment type="cofactor">
    <cofactor evidence="1">
        <name>L-ascorbate</name>
        <dbReference type="ChEBI" id="CHEBI:38290"/>
    </cofactor>
</comment>
<keyword evidence="4" id="KW-0408">Iron</keyword>
<evidence type="ECO:0000313" key="8">
    <source>
        <dbReference type="Proteomes" id="UP000823388"/>
    </source>
</evidence>
<dbReference type="Gene3D" id="2.60.120.330">
    <property type="entry name" value="B-lactam Antibiotic, Isopenicillin N Synthase, Chain"/>
    <property type="match status" value="1"/>
</dbReference>
<name>A0A8T0QW33_PANVG</name>
<evidence type="ECO:0008006" key="9">
    <source>
        <dbReference type="Google" id="ProtNLM"/>
    </source>
</evidence>
<dbReference type="InterPro" id="IPR050231">
    <property type="entry name" value="Iron_ascorbate_oxido_reductase"/>
</dbReference>
<dbReference type="AlphaFoldDB" id="A0A8T0QW33"/>
<accession>A0A8T0QW33</accession>
<proteinExistence type="predicted"/>
<dbReference type="Pfam" id="PF14226">
    <property type="entry name" value="DIOX_N"/>
    <property type="match status" value="1"/>
</dbReference>
<protein>
    <recommendedName>
        <fullName evidence="9">Fe2OG dioxygenase domain-containing protein</fullName>
    </recommendedName>
</protein>
<evidence type="ECO:0000256" key="3">
    <source>
        <dbReference type="ARBA" id="ARBA00023002"/>
    </source>
</evidence>
<evidence type="ECO:0000256" key="1">
    <source>
        <dbReference type="ARBA" id="ARBA00001961"/>
    </source>
</evidence>